<protein>
    <recommendedName>
        <fullName evidence="3">Peptidase inhibitor I78 family protein</fullName>
    </recommendedName>
</protein>
<dbReference type="InterPro" id="IPR021719">
    <property type="entry name" value="Prot_inh_I78"/>
</dbReference>
<keyword evidence="2" id="KW-1185">Reference proteome</keyword>
<evidence type="ECO:0000313" key="1">
    <source>
        <dbReference type="EMBL" id="MBB4658492.1"/>
    </source>
</evidence>
<name>A0A840I2G9_9PROT</name>
<gene>
    <name evidence="1" type="ORF">GGQ59_000992</name>
</gene>
<dbReference type="EMBL" id="JACHOB010000001">
    <property type="protein sequence ID" value="MBB4658492.1"/>
    <property type="molecule type" value="Genomic_DNA"/>
</dbReference>
<dbReference type="Gene3D" id="3.30.10.10">
    <property type="entry name" value="Trypsin Inhibitor V, subunit A"/>
    <property type="match status" value="1"/>
</dbReference>
<reference evidence="1 2" key="1">
    <citation type="submission" date="2020-08" db="EMBL/GenBank/DDBJ databases">
        <title>Genomic Encyclopedia of Type Strains, Phase IV (KMG-IV): sequencing the most valuable type-strain genomes for metagenomic binning, comparative biology and taxonomic classification.</title>
        <authorList>
            <person name="Goeker M."/>
        </authorList>
    </citation>
    <scope>NUCLEOTIDE SEQUENCE [LARGE SCALE GENOMIC DNA]</scope>
    <source>
        <strain evidence="1 2">DSM 102850</strain>
    </source>
</reference>
<proteinExistence type="predicted"/>
<dbReference type="Proteomes" id="UP000563524">
    <property type="component" value="Unassembled WGS sequence"/>
</dbReference>
<dbReference type="RefSeq" id="WP_183816361.1">
    <property type="nucleotide sequence ID" value="NZ_JACHOB010000001.1"/>
</dbReference>
<sequence>MLATRFAPFVILAACGTAEPPTSPPVQADGAPATLSAAPDCGADDYRSLVGNPLAAVSLPADLDTRIIRPGEVVTMEYVGTRMTIEVDEDGVVTAVRCG</sequence>
<dbReference type="Pfam" id="PF11720">
    <property type="entry name" value="Inhibitor_I78"/>
    <property type="match status" value="1"/>
</dbReference>
<accession>A0A840I2G9</accession>
<evidence type="ECO:0000313" key="2">
    <source>
        <dbReference type="Proteomes" id="UP000563524"/>
    </source>
</evidence>
<evidence type="ECO:0008006" key="3">
    <source>
        <dbReference type="Google" id="ProtNLM"/>
    </source>
</evidence>
<dbReference type="AlphaFoldDB" id="A0A840I2G9"/>
<organism evidence="1 2">
    <name type="scientific">Parvularcula dongshanensis</name>
    <dbReference type="NCBI Taxonomy" id="1173995"/>
    <lineage>
        <taxon>Bacteria</taxon>
        <taxon>Pseudomonadati</taxon>
        <taxon>Pseudomonadota</taxon>
        <taxon>Alphaproteobacteria</taxon>
        <taxon>Parvularculales</taxon>
        <taxon>Parvularculaceae</taxon>
        <taxon>Parvularcula</taxon>
    </lineage>
</organism>
<comment type="caution">
    <text evidence="1">The sequence shown here is derived from an EMBL/GenBank/DDBJ whole genome shotgun (WGS) entry which is preliminary data.</text>
</comment>